<organism evidence="2 3">
    <name type="scientific">Kribbella deserti</name>
    <dbReference type="NCBI Taxonomy" id="1926257"/>
    <lineage>
        <taxon>Bacteria</taxon>
        <taxon>Bacillati</taxon>
        <taxon>Actinomycetota</taxon>
        <taxon>Actinomycetes</taxon>
        <taxon>Propionibacteriales</taxon>
        <taxon>Kribbellaceae</taxon>
        <taxon>Kribbella</taxon>
    </lineage>
</organism>
<sequence>MITNRRLAAQHLGISLGVALLLVLAFSVLKYQPKPAWFVAVAVAIGLVSLAVRLIGRQLTQTSWPEKSEPYAGAWRNNDSRAQFLATWLQESHRDPETFTRRVQPLLTELAANRLRGRHGVDLAAEPGRAREMLGAETWDLITATEPSTVTYGRIERAIESIENL</sequence>
<reference evidence="2 3" key="1">
    <citation type="submission" date="2024-09" db="EMBL/GenBank/DDBJ databases">
        <authorList>
            <person name="Sun Q."/>
            <person name="Mori K."/>
        </authorList>
    </citation>
    <scope>NUCLEOTIDE SEQUENCE [LARGE SCALE GENOMIC DNA]</scope>
    <source>
        <strain evidence="2 3">CGMCC 1.15906</strain>
    </source>
</reference>
<proteinExistence type="predicted"/>
<gene>
    <name evidence="2" type="ORF">ACFFGN_25215</name>
</gene>
<accession>A0ABV6QSA2</accession>
<keyword evidence="1" id="KW-0472">Membrane</keyword>
<evidence type="ECO:0008006" key="4">
    <source>
        <dbReference type="Google" id="ProtNLM"/>
    </source>
</evidence>
<evidence type="ECO:0000313" key="2">
    <source>
        <dbReference type="EMBL" id="MFC0627400.1"/>
    </source>
</evidence>
<dbReference type="RefSeq" id="WP_380052073.1">
    <property type="nucleotide sequence ID" value="NZ_JBHLTC010000032.1"/>
</dbReference>
<keyword evidence="1" id="KW-0812">Transmembrane</keyword>
<evidence type="ECO:0000313" key="3">
    <source>
        <dbReference type="Proteomes" id="UP001589890"/>
    </source>
</evidence>
<protein>
    <recommendedName>
        <fullName evidence="4">DUF4129 domain-containing protein</fullName>
    </recommendedName>
</protein>
<keyword evidence="3" id="KW-1185">Reference proteome</keyword>
<dbReference type="EMBL" id="JBHLTC010000032">
    <property type="protein sequence ID" value="MFC0627400.1"/>
    <property type="molecule type" value="Genomic_DNA"/>
</dbReference>
<feature type="transmembrane region" description="Helical" evidence="1">
    <location>
        <begin position="35"/>
        <end position="55"/>
    </location>
</feature>
<evidence type="ECO:0000256" key="1">
    <source>
        <dbReference type="SAM" id="Phobius"/>
    </source>
</evidence>
<feature type="transmembrane region" description="Helical" evidence="1">
    <location>
        <begin position="12"/>
        <end position="29"/>
    </location>
</feature>
<name>A0ABV6QSA2_9ACTN</name>
<dbReference type="Proteomes" id="UP001589890">
    <property type="component" value="Unassembled WGS sequence"/>
</dbReference>
<keyword evidence="1" id="KW-1133">Transmembrane helix</keyword>
<comment type="caution">
    <text evidence="2">The sequence shown here is derived from an EMBL/GenBank/DDBJ whole genome shotgun (WGS) entry which is preliminary data.</text>
</comment>